<dbReference type="FunFam" id="3.30.780.10:FF:000004">
    <property type="entry name" value="density-regulated protein-like"/>
    <property type="match status" value="1"/>
</dbReference>
<dbReference type="CDD" id="cd11607">
    <property type="entry name" value="DENR_C"/>
    <property type="match status" value="1"/>
</dbReference>
<proteinExistence type="inferred from homology"/>
<evidence type="ECO:0000259" key="3">
    <source>
        <dbReference type="PROSITE" id="PS50296"/>
    </source>
</evidence>
<dbReference type="InterPro" id="IPR005873">
    <property type="entry name" value="DENR_eukaryotes"/>
</dbReference>
<dbReference type="InParanoid" id="A0A6P8HLK4"/>
<evidence type="ECO:0000313" key="5">
    <source>
        <dbReference type="RefSeq" id="XP_031555833.1"/>
    </source>
</evidence>
<dbReference type="PANTHER" id="PTHR12789">
    <property type="entry name" value="DENSITY-REGULATED PROTEIN HOMOLOG"/>
    <property type="match status" value="1"/>
</dbReference>
<dbReference type="Pfam" id="PF01253">
    <property type="entry name" value="SUI1"/>
    <property type="match status" value="1"/>
</dbReference>
<comment type="similarity">
    <text evidence="1 2">Belongs to the DENR family.</text>
</comment>
<dbReference type="InterPro" id="IPR001950">
    <property type="entry name" value="SUI1"/>
</dbReference>
<dbReference type="OrthoDB" id="277199at2759"/>
<dbReference type="InterPro" id="IPR046447">
    <property type="entry name" value="DENR_C"/>
</dbReference>
<dbReference type="InterPro" id="IPR036877">
    <property type="entry name" value="SUI1_dom_sf"/>
</dbReference>
<evidence type="ECO:0000313" key="4">
    <source>
        <dbReference type="Proteomes" id="UP000515163"/>
    </source>
</evidence>
<dbReference type="GO" id="GO:0003743">
    <property type="term" value="F:translation initiation factor activity"/>
    <property type="evidence" value="ECO:0007669"/>
    <property type="project" value="InterPro"/>
</dbReference>
<gene>
    <name evidence="5" type="primary">LOC116292627</name>
</gene>
<dbReference type="PROSITE" id="PS50296">
    <property type="entry name" value="SUI1"/>
    <property type="match status" value="1"/>
</dbReference>
<dbReference type="InterPro" id="IPR048517">
    <property type="entry name" value="DENR_N"/>
</dbReference>
<dbReference type="Pfam" id="PF21023">
    <property type="entry name" value="DENR_N"/>
    <property type="match status" value="1"/>
</dbReference>
<dbReference type="InterPro" id="IPR050318">
    <property type="entry name" value="DENR/SUI1_TIF"/>
</dbReference>
<dbReference type="GO" id="GO:0002188">
    <property type="term" value="P:translation reinitiation"/>
    <property type="evidence" value="ECO:0007669"/>
    <property type="project" value="TreeGrafter"/>
</dbReference>
<dbReference type="KEGG" id="aten:116292627"/>
<name>A0A6P8HLK4_ACTTE</name>
<dbReference type="NCBIfam" id="TIGR01159">
    <property type="entry name" value="DRP1"/>
    <property type="match status" value="1"/>
</dbReference>
<sequence>MAAEVESHEIEEENAGETKAKISYPLSVLYCGVCTMPIEYCEFSPESEKCKEWLMSNHPEVFDDLNKAVDGVGSLDISDKDKKRQTRGGRGKIKLPKKKNAPKLIQISRTQRNKKKYVTIVTGLSTFDIEPKKAAKAFAQRFSCGASVSGEDEISIQGDVTDDLWDFIPENWKEIDEDSIEDLGDIKR</sequence>
<evidence type="ECO:0000256" key="1">
    <source>
        <dbReference type="ARBA" id="ARBA00007514"/>
    </source>
</evidence>
<reference evidence="5" key="1">
    <citation type="submission" date="2025-08" db="UniProtKB">
        <authorList>
            <consortium name="RefSeq"/>
        </authorList>
    </citation>
    <scope>IDENTIFICATION</scope>
    <source>
        <tissue evidence="5">Tentacle</tissue>
    </source>
</reference>
<keyword evidence="4" id="KW-1185">Reference proteome</keyword>
<dbReference type="GO" id="GO:0001731">
    <property type="term" value="P:formation of translation preinitiation complex"/>
    <property type="evidence" value="ECO:0007669"/>
    <property type="project" value="TreeGrafter"/>
</dbReference>
<protein>
    <recommendedName>
        <fullName evidence="2">Density-regulated protein</fullName>
    </recommendedName>
</protein>
<dbReference type="Proteomes" id="UP000515163">
    <property type="component" value="Unplaced"/>
</dbReference>
<dbReference type="PANTHER" id="PTHR12789:SF0">
    <property type="entry name" value="DENSITY-REGULATED PROTEIN"/>
    <property type="match status" value="1"/>
</dbReference>
<dbReference type="SUPFAM" id="SSF55159">
    <property type="entry name" value="eIF1-like"/>
    <property type="match status" value="1"/>
</dbReference>
<accession>A0A6P8HLK4</accession>
<dbReference type="Gene3D" id="3.30.780.10">
    <property type="entry name" value="SUI1-like domain"/>
    <property type="match status" value="1"/>
</dbReference>
<feature type="domain" description="SUI1" evidence="3">
    <location>
        <begin position="105"/>
        <end position="172"/>
    </location>
</feature>
<organism evidence="4 5">
    <name type="scientific">Actinia tenebrosa</name>
    <name type="common">Australian red waratah sea anemone</name>
    <dbReference type="NCBI Taxonomy" id="6105"/>
    <lineage>
        <taxon>Eukaryota</taxon>
        <taxon>Metazoa</taxon>
        <taxon>Cnidaria</taxon>
        <taxon>Anthozoa</taxon>
        <taxon>Hexacorallia</taxon>
        <taxon>Actiniaria</taxon>
        <taxon>Actiniidae</taxon>
        <taxon>Actinia</taxon>
    </lineage>
</organism>
<dbReference type="FunCoup" id="A0A6P8HLK4">
    <property type="interactions" value="706"/>
</dbReference>
<dbReference type="AlphaFoldDB" id="A0A6P8HLK4"/>
<dbReference type="GeneID" id="116292627"/>
<dbReference type="GO" id="GO:0003729">
    <property type="term" value="F:mRNA binding"/>
    <property type="evidence" value="ECO:0007669"/>
    <property type="project" value="TreeGrafter"/>
</dbReference>
<evidence type="ECO:0000256" key="2">
    <source>
        <dbReference type="RuleBase" id="RU361273"/>
    </source>
</evidence>
<dbReference type="RefSeq" id="XP_031555833.1">
    <property type="nucleotide sequence ID" value="XM_031699973.1"/>
</dbReference>